<feature type="region of interest" description="Disordered" evidence="1">
    <location>
        <begin position="134"/>
        <end position="166"/>
    </location>
</feature>
<dbReference type="AlphaFoldDB" id="A0A6A3QU01"/>
<reference evidence="2 3" key="1">
    <citation type="submission" date="2018-08" db="EMBL/GenBank/DDBJ databases">
        <title>Genomic investigation of the strawberry pathogen Phytophthora fragariae indicates pathogenicity is determined by transcriptional variation in three key races.</title>
        <authorList>
            <person name="Adams T.M."/>
            <person name="Armitage A.D."/>
            <person name="Sobczyk M.K."/>
            <person name="Bates H.J."/>
            <person name="Dunwell J.M."/>
            <person name="Nellist C.F."/>
            <person name="Harrison R.J."/>
        </authorList>
    </citation>
    <scope>NUCLEOTIDE SEQUENCE [LARGE SCALE GENOMIC DNA]</scope>
    <source>
        <strain evidence="2 3">NOV-5</strain>
    </source>
</reference>
<organism evidence="2 3">
    <name type="scientific">Phytophthora fragariae</name>
    <dbReference type="NCBI Taxonomy" id="53985"/>
    <lineage>
        <taxon>Eukaryota</taxon>
        <taxon>Sar</taxon>
        <taxon>Stramenopiles</taxon>
        <taxon>Oomycota</taxon>
        <taxon>Peronosporomycetes</taxon>
        <taxon>Peronosporales</taxon>
        <taxon>Peronosporaceae</taxon>
        <taxon>Phytophthora</taxon>
    </lineage>
</organism>
<protein>
    <submittedName>
        <fullName evidence="2">Uncharacterized protein</fullName>
    </submittedName>
</protein>
<evidence type="ECO:0000313" key="3">
    <source>
        <dbReference type="Proteomes" id="UP000440732"/>
    </source>
</evidence>
<sequence length="166" mass="18119">MITEIVVTSMTKDDVTTMDDVMRSPPRGQASHASGQWTSGPVGTVVLTMVTEDVKTMVVTSPRIIISHVGLVTDLHPQFVTNASMAIQHRGMMIVDTIYSIMPDRHRSTATPDRHSSTETNKVHPSGLVINVDHHPDGATRHHVDQETFSGARTGTLTTERSLPLT</sequence>
<gene>
    <name evidence="2" type="ORF">PF006_g26717</name>
</gene>
<dbReference type="EMBL" id="QXGA01003438">
    <property type="protein sequence ID" value="KAE9083281.1"/>
    <property type="molecule type" value="Genomic_DNA"/>
</dbReference>
<feature type="compositionally biased region" description="Basic and acidic residues" evidence="1">
    <location>
        <begin position="134"/>
        <end position="146"/>
    </location>
</feature>
<proteinExistence type="predicted"/>
<comment type="caution">
    <text evidence="2">The sequence shown here is derived from an EMBL/GenBank/DDBJ whole genome shotgun (WGS) entry which is preliminary data.</text>
</comment>
<name>A0A6A3QU01_9STRA</name>
<evidence type="ECO:0000256" key="1">
    <source>
        <dbReference type="SAM" id="MobiDB-lite"/>
    </source>
</evidence>
<evidence type="ECO:0000313" key="2">
    <source>
        <dbReference type="EMBL" id="KAE9083281.1"/>
    </source>
</evidence>
<accession>A0A6A3QU01</accession>
<dbReference type="Proteomes" id="UP000440732">
    <property type="component" value="Unassembled WGS sequence"/>
</dbReference>
<feature type="compositionally biased region" description="Polar residues" evidence="1">
    <location>
        <begin position="147"/>
        <end position="166"/>
    </location>
</feature>